<feature type="region of interest" description="Disordered" evidence="1">
    <location>
        <begin position="195"/>
        <end position="227"/>
    </location>
</feature>
<evidence type="ECO:0000313" key="2">
    <source>
        <dbReference type="EMBL" id="KAG6967408.1"/>
    </source>
</evidence>
<feature type="region of interest" description="Disordered" evidence="1">
    <location>
        <begin position="340"/>
        <end position="431"/>
    </location>
</feature>
<accession>A0A8T1UQE4</accession>
<protein>
    <submittedName>
        <fullName evidence="2">Uncharacterized protein</fullName>
    </submittedName>
</protein>
<feature type="region of interest" description="Disordered" evidence="1">
    <location>
        <begin position="30"/>
        <end position="70"/>
    </location>
</feature>
<dbReference type="EMBL" id="JAENGZ010000144">
    <property type="protein sequence ID" value="KAG6967408.1"/>
    <property type="molecule type" value="Genomic_DNA"/>
</dbReference>
<dbReference type="Proteomes" id="UP000688947">
    <property type="component" value="Unassembled WGS sequence"/>
</dbReference>
<sequence>MTALLVKSSWKQHEPAMPVDDILPDNQLQEARAWTHKLRHGESASPSPKPTDAVLSPTQTTKPMVVETSSKKHRFSLRRLFKHEHHHDQGKKAAFVPPVPIPTDFLTRERHGGVTVSGKRVPFTRDAHKRRKKTTKPLPRINEDRALVAVSSSVEAYRRRAYYPAKKEKSKKGRELDEVAAALADVQARQQSLARGSVLSRASSPSPSVSAVPSPSPSPPPVSKEKTQRAAAPFLWLKRRVVRCSDRKESDALEDLGSLELVSSASLASVRALIGQFIVLPPRREFVFVHPTTNMPVTAAEESDICAGDLSFICLVLLPVKEPPAARDTSTVSTVTISRAERKAEQRRPETAHTQQQPEQKQLQPHTVAAGVAAAVPSDPRPVPVVKRDRVSPGAVRTGRERQVALQPVQEERKQPSIEAKTEAAPLRAPTKLVESKRAIAEDKTQLTGKGVNV</sequence>
<feature type="compositionally biased region" description="Basic and acidic residues" evidence="1">
    <location>
        <begin position="410"/>
        <end position="422"/>
    </location>
</feature>
<feature type="compositionally biased region" description="Low complexity" evidence="1">
    <location>
        <begin position="197"/>
        <end position="213"/>
    </location>
</feature>
<evidence type="ECO:0000313" key="3">
    <source>
        <dbReference type="Proteomes" id="UP000688947"/>
    </source>
</evidence>
<feature type="compositionally biased region" description="Basic and acidic residues" evidence="1">
    <location>
        <begin position="340"/>
        <end position="351"/>
    </location>
</feature>
<gene>
    <name evidence="2" type="ORF">JG687_00004278</name>
</gene>
<name>A0A8T1UQE4_9STRA</name>
<feature type="compositionally biased region" description="Low complexity" evidence="1">
    <location>
        <begin position="355"/>
        <end position="364"/>
    </location>
</feature>
<proteinExistence type="predicted"/>
<reference evidence="2" key="1">
    <citation type="submission" date="2021-01" db="EMBL/GenBank/DDBJ databases">
        <title>Phytophthora aleatoria, a newly-described species from Pinus radiata is distinct from Phytophthora cactorum isolates based on comparative genomics.</title>
        <authorList>
            <person name="Mcdougal R."/>
            <person name="Panda P."/>
            <person name="Williams N."/>
            <person name="Studholme D.J."/>
        </authorList>
    </citation>
    <scope>NUCLEOTIDE SEQUENCE</scope>
    <source>
        <strain evidence="2">NZFS 3830</strain>
    </source>
</reference>
<evidence type="ECO:0000256" key="1">
    <source>
        <dbReference type="SAM" id="MobiDB-lite"/>
    </source>
</evidence>
<organism evidence="2 3">
    <name type="scientific">Phytophthora cactorum</name>
    <dbReference type="NCBI Taxonomy" id="29920"/>
    <lineage>
        <taxon>Eukaryota</taxon>
        <taxon>Sar</taxon>
        <taxon>Stramenopiles</taxon>
        <taxon>Oomycota</taxon>
        <taxon>Peronosporomycetes</taxon>
        <taxon>Peronosporales</taxon>
        <taxon>Peronosporaceae</taxon>
        <taxon>Phytophthora</taxon>
    </lineage>
</organism>
<dbReference type="OrthoDB" id="114819at2759"/>
<dbReference type="VEuPathDB" id="FungiDB:PC110_g10539"/>
<comment type="caution">
    <text evidence="2">The sequence shown here is derived from an EMBL/GenBank/DDBJ whole genome shotgun (WGS) entry which is preliminary data.</text>
</comment>
<dbReference type="AlphaFoldDB" id="A0A8T1UQE4"/>